<evidence type="ECO:0000313" key="1">
    <source>
        <dbReference type="EMBL" id="AFZ68881.1"/>
    </source>
</evidence>
<dbReference type="EMBL" id="CP003382">
    <property type="protein sequence ID" value="AFZ68881.1"/>
    <property type="molecule type" value="Genomic_DNA"/>
</dbReference>
<evidence type="ECO:0008006" key="3">
    <source>
        <dbReference type="Google" id="ProtNLM"/>
    </source>
</evidence>
<sequence>MNTESSSLFRRTVFLMAAFLSLGLSACRYTTFPLAPPTLQGEFPARLSEGLLARDGGDLTLTVRLDARSKSGFLTVAWFRDDTELGRDRVYLDIREPTAQFRLGAPEPGFYRAVVLFEGAILRQFELEEVPVAPSSAPAPPAPGGAP</sequence>
<dbReference type="Proteomes" id="UP000010467">
    <property type="component" value="Chromosome"/>
</dbReference>
<dbReference type="OrthoDB" id="71372at2"/>
<dbReference type="PATRIC" id="fig|937777.3.peg.3461"/>
<gene>
    <name evidence="1" type="ordered locus">Deipe_3448</name>
</gene>
<dbReference type="AlphaFoldDB" id="L0A4U6"/>
<name>L0A4U6_DEIPD</name>
<dbReference type="HOGENOM" id="CLU_147901_0_0_0"/>
<dbReference type="KEGG" id="dpd:Deipe_3448"/>
<dbReference type="STRING" id="937777.Deipe_3448"/>
<keyword evidence="2" id="KW-1185">Reference proteome</keyword>
<accession>L0A4U6</accession>
<evidence type="ECO:0000313" key="2">
    <source>
        <dbReference type="Proteomes" id="UP000010467"/>
    </source>
</evidence>
<organism evidence="1 2">
    <name type="scientific">Deinococcus peraridilitoris (strain DSM 19664 / LMG 22246 / CIP 109416 / KR-200)</name>
    <dbReference type="NCBI Taxonomy" id="937777"/>
    <lineage>
        <taxon>Bacteria</taxon>
        <taxon>Thermotogati</taxon>
        <taxon>Deinococcota</taxon>
        <taxon>Deinococci</taxon>
        <taxon>Deinococcales</taxon>
        <taxon>Deinococcaceae</taxon>
        <taxon>Deinococcus</taxon>
    </lineage>
</organism>
<reference evidence="2" key="1">
    <citation type="submission" date="2012-03" db="EMBL/GenBank/DDBJ databases">
        <title>Complete sequence of chromosome of Deinococcus peraridilitoris DSM 19664.</title>
        <authorList>
            <person name="Lucas S."/>
            <person name="Copeland A."/>
            <person name="Lapidus A."/>
            <person name="Glavina del Rio T."/>
            <person name="Dalin E."/>
            <person name="Tice H."/>
            <person name="Bruce D."/>
            <person name="Goodwin L."/>
            <person name="Pitluck S."/>
            <person name="Peters L."/>
            <person name="Mikhailova N."/>
            <person name="Lu M."/>
            <person name="Kyrpides N."/>
            <person name="Mavromatis K."/>
            <person name="Ivanova N."/>
            <person name="Brettin T."/>
            <person name="Detter J.C."/>
            <person name="Han C."/>
            <person name="Larimer F."/>
            <person name="Land M."/>
            <person name="Hauser L."/>
            <person name="Markowitz V."/>
            <person name="Cheng J.-F."/>
            <person name="Hugenholtz P."/>
            <person name="Woyke T."/>
            <person name="Wu D."/>
            <person name="Pukall R."/>
            <person name="Steenblock K."/>
            <person name="Brambilla E."/>
            <person name="Klenk H.-P."/>
            <person name="Eisen J.A."/>
        </authorList>
    </citation>
    <scope>NUCLEOTIDE SEQUENCE [LARGE SCALE GENOMIC DNA]</scope>
    <source>
        <strain evidence="2">DSM 19664 / LMG 22246 / CIP 109416 / KR-200</strain>
    </source>
</reference>
<dbReference type="eggNOG" id="ENOG503380E">
    <property type="taxonomic scope" value="Bacteria"/>
</dbReference>
<proteinExistence type="predicted"/>
<protein>
    <recommendedName>
        <fullName evidence="3">Ig-like domain-containing protein</fullName>
    </recommendedName>
</protein>
<dbReference type="RefSeq" id="WP_015237179.1">
    <property type="nucleotide sequence ID" value="NC_019793.1"/>
</dbReference>